<dbReference type="Gene3D" id="3.40.50.150">
    <property type="entry name" value="Vaccinia Virus protein VP39"/>
    <property type="match status" value="1"/>
</dbReference>
<keyword evidence="3" id="KW-0489">Methyltransferase</keyword>
<feature type="domain" description="SAM-dependent methyltransferase TRM5/TYW2-type" evidence="9">
    <location>
        <begin position="72"/>
        <end position="347"/>
    </location>
</feature>
<reference evidence="11" key="1">
    <citation type="submission" date="2016-11" db="UniProtKB">
        <authorList>
            <consortium name="WormBaseParasite"/>
        </authorList>
    </citation>
    <scope>IDENTIFICATION</scope>
</reference>
<feature type="compositionally biased region" description="Polar residues" evidence="8">
    <location>
        <begin position="300"/>
        <end position="310"/>
    </location>
</feature>
<dbReference type="PANTHER" id="PTHR23245">
    <property type="entry name" value="TRNA METHYLTRANSFERASE"/>
    <property type="match status" value="1"/>
</dbReference>
<keyword evidence="4" id="KW-0808">Transferase</keyword>
<dbReference type="WBParaSite" id="L893_g28904.t1">
    <property type="protein sequence ID" value="L893_g28904.t1"/>
    <property type="gene ID" value="L893_g28904"/>
</dbReference>
<evidence type="ECO:0000256" key="1">
    <source>
        <dbReference type="ARBA" id="ARBA00004797"/>
    </source>
</evidence>
<dbReference type="Gene3D" id="3.30.300.110">
    <property type="entry name" value="Met-10+ protein-like domains"/>
    <property type="match status" value="1"/>
</dbReference>
<dbReference type="InterPro" id="IPR029063">
    <property type="entry name" value="SAM-dependent_MTases_sf"/>
</dbReference>
<dbReference type="Pfam" id="PF02475">
    <property type="entry name" value="TRM5-TYW2_MTfase"/>
    <property type="match status" value="1"/>
</dbReference>
<sequence>MNRQASVDALSLAFDGISTTPYGRRKSVDDVTTSFGFNKASPFGKMLDVVRREATVAGLWNEDMHRDLPKRWEKHGNIIVFPQNSFQHKNWRLMGRELWRLVAESLNTERVGRKRQIADDELRTPHVDLLYGQHGWVEHIDNGIKFNYDVTKCMFNIGNAAERYRIGELDCHSEVIVDMFAGIGYYTLPFLVNAGAKHVYAVDWNDDATEALKKSLEANDCAERCTVLEGDCRRVCPSGVADRVNMALIPTTRPHWLTACKCLKPSGGVMHIHETIRTIKKAKSPEKMLRLKRKPKVSRTESLGSVSEETTATDSDDVFILPKQDANNNTSVSPSSSVTTVLSSEDHGFCDEVPSPTKRKFSRSASIVEELENRELPPPFISEALKKDGHWDAIPQNYRDFAIDCATRIIGYLNNIHLLEGQVFTCTIDRLEKLKTYTKHTDHVNYRDFAIDCATRIIGYLNNIHLLEGQVFTCTIDRLEKLKTYTKHTDHVVLDVTCRPQSELTVFADKVA</sequence>
<dbReference type="FunFam" id="3.40.50.150:FF:000131">
    <property type="entry name" value="tRNA wybutosine-synthesizing protein 2/3/4"/>
    <property type="match status" value="1"/>
</dbReference>
<evidence type="ECO:0000256" key="3">
    <source>
        <dbReference type="ARBA" id="ARBA00022603"/>
    </source>
</evidence>
<dbReference type="GO" id="GO:0005737">
    <property type="term" value="C:cytoplasm"/>
    <property type="evidence" value="ECO:0007669"/>
    <property type="project" value="TreeGrafter"/>
</dbReference>
<dbReference type="PROSITE" id="PS51684">
    <property type="entry name" value="SAM_MT_TRM5_TYW2"/>
    <property type="match status" value="1"/>
</dbReference>
<protein>
    <recommendedName>
        <fullName evidence="2">tRNA(Phe) (4-demethylwyosine(37)-C(7)) aminocarboxypropyltransferase</fullName>
        <ecNumber evidence="2">2.5.1.114</ecNumber>
    </recommendedName>
</protein>
<dbReference type="GO" id="GO:0031591">
    <property type="term" value="P:wybutosine biosynthetic process"/>
    <property type="evidence" value="ECO:0007669"/>
    <property type="project" value="TreeGrafter"/>
</dbReference>
<organism evidence="10 11">
    <name type="scientific">Steinernema glaseri</name>
    <dbReference type="NCBI Taxonomy" id="37863"/>
    <lineage>
        <taxon>Eukaryota</taxon>
        <taxon>Metazoa</taxon>
        <taxon>Ecdysozoa</taxon>
        <taxon>Nematoda</taxon>
        <taxon>Chromadorea</taxon>
        <taxon>Rhabditida</taxon>
        <taxon>Tylenchina</taxon>
        <taxon>Panagrolaimomorpha</taxon>
        <taxon>Strongyloidoidea</taxon>
        <taxon>Steinernematidae</taxon>
        <taxon>Steinernema</taxon>
    </lineage>
</organism>
<keyword evidence="10" id="KW-1185">Reference proteome</keyword>
<evidence type="ECO:0000256" key="7">
    <source>
        <dbReference type="ARBA" id="ARBA00049400"/>
    </source>
</evidence>
<comment type="catalytic activity">
    <reaction evidence="7">
        <text>4-demethylwyosine(37) in tRNA(Phe) + S-adenosyl-L-methionine = 4-demethyl-7-[(3S)-3-amino-3-carboxypropyl]wyosine(37) in tRNA(Phe) + S-methyl-5'-thioadenosine + H(+)</text>
        <dbReference type="Rhea" id="RHEA:36355"/>
        <dbReference type="Rhea" id="RHEA-COMP:10164"/>
        <dbReference type="Rhea" id="RHEA-COMP:10378"/>
        <dbReference type="ChEBI" id="CHEBI:15378"/>
        <dbReference type="ChEBI" id="CHEBI:17509"/>
        <dbReference type="ChEBI" id="CHEBI:59789"/>
        <dbReference type="ChEBI" id="CHEBI:64315"/>
        <dbReference type="ChEBI" id="CHEBI:73550"/>
        <dbReference type="EC" id="2.5.1.114"/>
    </reaction>
</comment>
<evidence type="ECO:0000256" key="8">
    <source>
        <dbReference type="SAM" id="MobiDB-lite"/>
    </source>
</evidence>
<dbReference type="SUPFAM" id="SSF53335">
    <property type="entry name" value="S-adenosyl-L-methionine-dependent methyltransferases"/>
    <property type="match status" value="1"/>
</dbReference>
<dbReference type="AlphaFoldDB" id="A0A1I7ZRT5"/>
<dbReference type="InterPro" id="IPR056743">
    <property type="entry name" value="TRM5-TYW2-like_MTfase"/>
</dbReference>
<dbReference type="GO" id="GO:0102522">
    <property type="term" value="F:tRNA 4-demethylwyosine alpha-amino-alpha-carboxypropyltransferase activity"/>
    <property type="evidence" value="ECO:0007669"/>
    <property type="project" value="UniProtKB-EC"/>
</dbReference>
<evidence type="ECO:0000256" key="4">
    <source>
        <dbReference type="ARBA" id="ARBA00022679"/>
    </source>
</evidence>
<dbReference type="InterPro" id="IPR030382">
    <property type="entry name" value="MeTrfase_TRM5/TYW2"/>
</dbReference>
<evidence type="ECO:0000313" key="10">
    <source>
        <dbReference type="Proteomes" id="UP000095287"/>
    </source>
</evidence>
<evidence type="ECO:0000256" key="6">
    <source>
        <dbReference type="ARBA" id="ARBA00022694"/>
    </source>
</evidence>
<dbReference type="PANTHER" id="PTHR23245:SF25">
    <property type="entry name" value="TRNA WYBUTOSINE-SYNTHESIZING PROTEIN 2 HOMOLOG"/>
    <property type="match status" value="1"/>
</dbReference>
<comment type="pathway">
    <text evidence="1">tRNA modification; wybutosine-tRNA(Phe) biosynthesis.</text>
</comment>
<evidence type="ECO:0000313" key="11">
    <source>
        <dbReference type="WBParaSite" id="L893_g28904.t1"/>
    </source>
</evidence>
<feature type="region of interest" description="Disordered" evidence="8">
    <location>
        <begin position="287"/>
        <end position="310"/>
    </location>
</feature>
<dbReference type="Proteomes" id="UP000095287">
    <property type="component" value="Unplaced"/>
</dbReference>
<evidence type="ECO:0000256" key="5">
    <source>
        <dbReference type="ARBA" id="ARBA00022691"/>
    </source>
</evidence>
<dbReference type="GO" id="GO:0030488">
    <property type="term" value="P:tRNA methylation"/>
    <property type="evidence" value="ECO:0007669"/>
    <property type="project" value="TreeGrafter"/>
</dbReference>
<dbReference type="Pfam" id="PF25133">
    <property type="entry name" value="TYW2_N_2"/>
    <property type="match status" value="1"/>
</dbReference>
<proteinExistence type="predicted"/>
<dbReference type="CDD" id="cd02440">
    <property type="entry name" value="AdoMet_MTases"/>
    <property type="match status" value="1"/>
</dbReference>
<keyword evidence="6" id="KW-0819">tRNA processing</keyword>
<name>A0A1I7ZRT5_9BILA</name>
<dbReference type="GO" id="GO:0008175">
    <property type="term" value="F:tRNA methyltransferase activity"/>
    <property type="evidence" value="ECO:0007669"/>
    <property type="project" value="TreeGrafter"/>
</dbReference>
<evidence type="ECO:0000256" key="2">
    <source>
        <dbReference type="ARBA" id="ARBA00012265"/>
    </source>
</evidence>
<dbReference type="EC" id="2.5.1.114" evidence="2"/>
<accession>A0A1I7ZRT5</accession>
<keyword evidence="5" id="KW-0949">S-adenosyl-L-methionine</keyword>
<dbReference type="FunFam" id="3.30.300.110:FF:000002">
    <property type="entry name" value="tRNA wybutosine-synthesizing protein 2 homolog"/>
    <property type="match status" value="1"/>
</dbReference>
<evidence type="ECO:0000259" key="9">
    <source>
        <dbReference type="PROSITE" id="PS51684"/>
    </source>
</evidence>
<dbReference type="InterPro" id="IPR056744">
    <property type="entry name" value="TRM5/TYW2-like_N"/>
</dbReference>